<sequence>MFETEHLLVRKFRDEDAQQLYENHLDDQVRKWFPNECYADLEEAQGAIRFYIDCVNNSHLPFVLGVELKETGELIGDTGISEVEGNPDEAEIGYCIGQKYRGRGYATELLNAMSGFIFSRFGIREISGRVVHGNEASAKVLEKSGYQFVTEEFGAEDDPYGNGMLVYKKAI</sequence>
<evidence type="ECO:0000313" key="2">
    <source>
        <dbReference type="Proteomes" id="UP000682782"/>
    </source>
</evidence>
<dbReference type="EMBL" id="CP068393">
    <property type="protein sequence ID" value="QUC67494.1"/>
    <property type="molecule type" value="Genomic_DNA"/>
</dbReference>
<gene>
    <name evidence="1" type="ORF">JYE49_01980</name>
</gene>
<organism evidence="1 2">
    <name type="scientific">Aristaeella hokkaidonensis</name>
    <dbReference type="NCBI Taxonomy" id="3046382"/>
    <lineage>
        <taxon>Bacteria</taxon>
        <taxon>Bacillati</taxon>
        <taxon>Bacillota</taxon>
        <taxon>Clostridia</taxon>
        <taxon>Eubacteriales</taxon>
        <taxon>Aristaeellaceae</taxon>
        <taxon>Aristaeella</taxon>
    </lineage>
</organism>
<proteinExistence type="predicted"/>
<protein>
    <submittedName>
        <fullName evidence="1">GNAT family N-acetyltransferase</fullName>
    </submittedName>
</protein>
<dbReference type="Proteomes" id="UP000682782">
    <property type="component" value="Chromosome"/>
</dbReference>
<keyword evidence="2" id="KW-1185">Reference proteome</keyword>
<reference evidence="1" key="1">
    <citation type="submission" date="2021-01" db="EMBL/GenBank/DDBJ databases">
        <title>Complete genome sequence of Clostridiales bacterium R-7.</title>
        <authorList>
            <person name="Mahoney-Kurpe S.C."/>
            <person name="Palevich N."/>
            <person name="Koike S."/>
            <person name="Moon C.D."/>
            <person name="Attwood G.T."/>
        </authorList>
    </citation>
    <scope>NUCLEOTIDE SEQUENCE</scope>
    <source>
        <strain evidence="1">R-7</strain>
    </source>
</reference>
<accession>A0AC61MX75</accession>
<name>A0AC61MX75_9FIRM</name>
<evidence type="ECO:0000313" key="1">
    <source>
        <dbReference type="EMBL" id="QUC67494.1"/>
    </source>
</evidence>